<organism evidence="6">
    <name type="scientific">Leishmania infantum</name>
    <dbReference type="NCBI Taxonomy" id="5671"/>
    <lineage>
        <taxon>Eukaryota</taxon>
        <taxon>Discoba</taxon>
        <taxon>Euglenozoa</taxon>
        <taxon>Kinetoplastea</taxon>
        <taxon>Metakinetoplastina</taxon>
        <taxon>Trypanosomatida</taxon>
        <taxon>Trypanosomatidae</taxon>
        <taxon>Leishmaniinae</taxon>
        <taxon>Leishmania</taxon>
    </lineage>
</organism>
<proteinExistence type="inferred from homology"/>
<dbReference type="PROSITE" id="PS01238">
    <property type="entry name" value="GDA1_CD39_NTPASE"/>
    <property type="match status" value="1"/>
</dbReference>
<dbReference type="EMBL" id="JX075891">
    <property type="protein sequence ID" value="AFX98106.1"/>
    <property type="molecule type" value="Genomic_DNA"/>
</dbReference>
<dbReference type="Gene3D" id="3.30.420.40">
    <property type="match status" value="1"/>
</dbReference>
<keyword evidence="4" id="KW-0067">ATP-binding</keyword>
<feature type="active site" description="Proton acceptor" evidence="3">
    <location>
        <position position="172"/>
    </location>
</feature>
<evidence type="ECO:0000256" key="4">
    <source>
        <dbReference type="PIRSR" id="PIRSR600407-2"/>
    </source>
</evidence>
<accession>K7ZBX8</accession>
<feature type="non-terminal residue" evidence="6">
    <location>
        <position position="426"/>
    </location>
</feature>
<dbReference type="GO" id="GO:0005524">
    <property type="term" value="F:ATP binding"/>
    <property type="evidence" value="ECO:0007669"/>
    <property type="project" value="UniProtKB-KW"/>
</dbReference>
<sequence length="426" mass="47319">MRPYSSVRRMTQQSKRLRIAGTLVLSALVIFGFLVYYQSPLLSPCDSAYANVYDVVIDAGSTGSRVHVFQYERGRTGLVLLRERFKRVEPGLSSFATDPDGAKESLAGLLRFADKVVPQSYQKCTFVTLKATAGLRLLPESVQQVLLDAAQHTLNASPFQSRGASIISGAQEGVYGWLTVNYLLNRLDTDVATVATIDMGGASTQVVFETTPTSGEWLPFNYAHQLRTPKRTITMYQHSYLGLGMNEAKKKLMMSFAEANGTSSFPCFPRGYAKRLNDVELRNSDATDFDACAGLFREHVITKTTCKFDACGARGVPQPLFPSRRHLIYAFSYFYDRLYHFSKEGSPVYVSSYKEVGQEVCHRESARRTTAPEETACMELAYMYSFLTYGLGLSDATALTVPNRIEGMAVSWSLGSSLSSLLKMER</sequence>
<dbReference type="InterPro" id="IPR000407">
    <property type="entry name" value="GDA1_CD39_NTPase"/>
</dbReference>
<keyword evidence="5" id="KW-0472">Membrane</keyword>
<keyword evidence="5" id="KW-0812">Transmembrane</keyword>
<feature type="binding site" evidence="4">
    <location>
        <begin position="201"/>
        <end position="205"/>
    </location>
    <ligand>
        <name>ATP</name>
        <dbReference type="ChEBI" id="CHEBI:30616"/>
    </ligand>
</feature>
<dbReference type="VEuPathDB" id="TriTrypDB:LINF_150005200"/>
<keyword evidence="2 6" id="KW-0378">Hydrolase</keyword>
<name>K7ZBX8_LEIIN</name>
<evidence type="ECO:0000256" key="5">
    <source>
        <dbReference type="SAM" id="Phobius"/>
    </source>
</evidence>
<reference evidence="6" key="1">
    <citation type="submission" date="2012-05" db="EMBL/GenBank/DDBJ databases">
        <authorList>
            <person name="Peng K.-J."/>
            <person name="Lee S.-H."/>
            <person name="Hour A.-L."/>
            <person name="Pan C.-Y."/>
            <person name="Chen J.-Y."/>
        </authorList>
    </citation>
    <scope>NUCLEOTIDE SEQUENCE</scope>
    <source>
        <strain evidence="6">M2682</strain>
    </source>
</reference>
<evidence type="ECO:0000313" key="6">
    <source>
        <dbReference type="EMBL" id="AFX98106.1"/>
    </source>
</evidence>
<reference evidence="6" key="2">
    <citation type="journal article" date="2013" name="Acta Trop.">
        <title>Recombinant Leishmania (Leishmania) infantum Ecto-Nucleoside Triphosphate Diphosphohydrolase NTPDase-2 as a new antigen in canine visceral leishmaniasis diagnosis.</title>
        <authorList>
            <person name="de Souza R.F."/>
            <person name="Dos Santos Y.L."/>
            <person name="de Souza Vasconcellos R."/>
            <person name="Borges-Pereira L."/>
            <person name="Caldas I.S."/>
            <person name="de Almeida M.R."/>
            <person name="Bahia M.T."/>
            <person name="Fietto J.L."/>
        </authorList>
    </citation>
    <scope>NUCLEOTIDE SEQUENCE</scope>
    <source>
        <strain evidence="6">M2682</strain>
    </source>
</reference>
<dbReference type="PANTHER" id="PTHR11782:SF83">
    <property type="entry name" value="GUANOSINE-DIPHOSPHATASE"/>
    <property type="match status" value="1"/>
</dbReference>
<keyword evidence="4" id="KW-0547">Nucleotide-binding</keyword>
<keyword evidence="5" id="KW-1133">Transmembrane helix</keyword>
<protein>
    <submittedName>
        <fullName evidence="6">Nucleoside triphosphate diphosphohydrolase 2</fullName>
    </submittedName>
</protein>
<evidence type="ECO:0000256" key="2">
    <source>
        <dbReference type="ARBA" id="ARBA00022801"/>
    </source>
</evidence>
<dbReference type="GO" id="GO:0009134">
    <property type="term" value="P:nucleoside diphosphate catabolic process"/>
    <property type="evidence" value="ECO:0007669"/>
    <property type="project" value="TreeGrafter"/>
</dbReference>
<evidence type="ECO:0000256" key="1">
    <source>
        <dbReference type="ARBA" id="ARBA00009283"/>
    </source>
</evidence>
<dbReference type="GO" id="GO:0017110">
    <property type="term" value="F:nucleoside diphosphate phosphatase activity"/>
    <property type="evidence" value="ECO:0007669"/>
    <property type="project" value="TreeGrafter"/>
</dbReference>
<dbReference type="BRENDA" id="3.6.1.5">
    <property type="organism ID" value="2949"/>
</dbReference>
<dbReference type="Gene3D" id="3.30.420.150">
    <property type="entry name" value="Exopolyphosphatase. Domain 2"/>
    <property type="match status" value="1"/>
</dbReference>
<dbReference type="PANTHER" id="PTHR11782">
    <property type="entry name" value="ADENOSINE/GUANOSINE DIPHOSPHATASE"/>
    <property type="match status" value="1"/>
</dbReference>
<dbReference type="AlphaFoldDB" id="K7ZBX8"/>
<dbReference type="Pfam" id="PF01150">
    <property type="entry name" value="GDA1_CD39"/>
    <property type="match status" value="1"/>
</dbReference>
<feature type="transmembrane region" description="Helical" evidence="5">
    <location>
        <begin position="20"/>
        <end position="37"/>
    </location>
</feature>
<dbReference type="GO" id="GO:0016020">
    <property type="term" value="C:membrane"/>
    <property type="evidence" value="ECO:0007669"/>
    <property type="project" value="TreeGrafter"/>
</dbReference>
<dbReference type="SMR" id="K7ZBX8"/>
<evidence type="ECO:0000256" key="3">
    <source>
        <dbReference type="PIRSR" id="PIRSR600407-1"/>
    </source>
</evidence>
<comment type="similarity">
    <text evidence="1">Belongs to the GDA1/CD39 NTPase family.</text>
</comment>